<name>A0AAJ0C5R0_9PEZI</name>
<feature type="domain" description="UFSP1/2/DUB catalytic" evidence="3">
    <location>
        <begin position="204"/>
        <end position="421"/>
    </location>
</feature>
<accession>A0AAJ0C5R0</accession>
<keyword evidence="1" id="KW-0378">Hydrolase</keyword>
<evidence type="ECO:0000256" key="1">
    <source>
        <dbReference type="ARBA" id="ARBA00022801"/>
    </source>
</evidence>
<evidence type="ECO:0000256" key="2">
    <source>
        <dbReference type="SAM" id="MobiDB-lite"/>
    </source>
</evidence>
<dbReference type="InterPro" id="IPR012462">
    <property type="entry name" value="UFSP1/2_DUB_cat"/>
</dbReference>
<organism evidence="4 5">
    <name type="scientific">Phialemonium atrogriseum</name>
    <dbReference type="NCBI Taxonomy" id="1093897"/>
    <lineage>
        <taxon>Eukaryota</taxon>
        <taxon>Fungi</taxon>
        <taxon>Dikarya</taxon>
        <taxon>Ascomycota</taxon>
        <taxon>Pezizomycotina</taxon>
        <taxon>Sordariomycetes</taxon>
        <taxon>Sordariomycetidae</taxon>
        <taxon>Cephalothecales</taxon>
        <taxon>Cephalothecaceae</taxon>
        <taxon>Phialemonium</taxon>
    </lineage>
</organism>
<dbReference type="EMBL" id="MU839000">
    <property type="protein sequence ID" value="KAK1770663.1"/>
    <property type="molecule type" value="Genomic_DNA"/>
</dbReference>
<keyword evidence="5" id="KW-1185">Reference proteome</keyword>
<dbReference type="RefSeq" id="XP_060286876.1">
    <property type="nucleotide sequence ID" value="XM_060429697.1"/>
</dbReference>
<comment type="caution">
    <text evidence="4">The sequence shown here is derived from an EMBL/GenBank/DDBJ whole genome shotgun (WGS) entry which is preliminary data.</text>
</comment>
<reference evidence="4" key="1">
    <citation type="submission" date="2023-06" db="EMBL/GenBank/DDBJ databases">
        <title>Genome-scale phylogeny and comparative genomics of the fungal order Sordariales.</title>
        <authorList>
            <consortium name="Lawrence Berkeley National Laboratory"/>
            <person name="Hensen N."/>
            <person name="Bonometti L."/>
            <person name="Westerberg I."/>
            <person name="Brannstrom I.O."/>
            <person name="Guillou S."/>
            <person name="Cros-Aarteil S."/>
            <person name="Calhoun S."/>
            <person name="Haridas S."/>
            <person name="Kuo A."/>
            <person name="Mondo S."/>
            <person name="Pangilinan J."/>
            <person name="Riley R."/>
            <person name="Labutti K."/>
            <person name="Andreopoulos B."/>
            <person name="Lipzen A."/>
            <person name="Chen C."/>
            <person name="Yanf M."/>
            <person name="Daum C."/>
            <person name="Ng V."/>
            <person name="Clum A."/>
            <person name="Steindorff A."/>
            <person name="Ohm R."/>
            <person name="Martin F."/>
            <person name="Silar P."/>
            <person name="Natvig D."/>
            <person name="Lalanne C."/>
            <person name="Gautier V."/>
            <person name="Ament-Velasquez S.L."/>
            <person name="Kruys A."/>
            <person name="Hutchinson M.I."/>
            <person name="Powell A.J."/>
            <person name="Barry K."/>
            <person name="Miller A.N."/>
            <person name="Grigoriev I.V."/>
            <person name="Debuchy R."/>
            <person name="Gladieux P."/>
            <person name="Thoren M.H."/>
            <person name="Johannesson H."/>
        </authorList>
    </citation>
    <scope>NUCLEOTIDE SEQUENCE</scope>
    <source>
        <strain evidence="4">8032-3</strain>
    </source>
</reference>
<sequence>MAMEEGTMECPFCGYKAAEGEYAMLLHMETFHAESQSSLDLNGEASPGKFEESEYIECPIEGCGEVLLLDEMDFHVELHAQEAELYSEPQELPASFKAEGPTPGPSRSRSPPPAVSSRQQTAIHAWRNLLAMPSSKRGASDGEKHSVISAAQARRLGRSQLGKYAHEDRMPDWLVSHLQKGGQVDQAGVIPVLEQLLAQSSTTKYAYLCHGCVHHVSKLKKEGGFCGYRNIQMMASYINGVRLQGHQQFKKKLPSVFQIQDLIETAWDAGINAQGRVETGGIRGTRKYIGTPEALAMFRLLEIPCDAQGFKDREPGKSEALLIEHVENYFMSGVIDPGQRVRPTNLPPIYFQHAGHSMTIVGFEKEKNGSKNLLVFDPMFCDASGIVKLVGKKFEHRFPDMALKPYRRGSKYLKKFREFEVLR</sequence>
<feature type="region of interest" description="Disordered" evidence="2">
    <location>
        <begin position="94"/>
        <end position="119"/>
    </location>
</feature>
<evidence type="ECO:0000259" key="3">
    <source>
        <dbReference type="Pfam" id="PF07910"/>
    </source>
</evidence>
<dbReference type="GO" id="GO:0016787">
    <property type="term" value="F:hydrolase activity"/>
    <property type="evidence" value="ECO:0007669"/>
    <property type="project" value="UniProtKB-KW"/>
</dbReference>
<evidence type="ECO:0000313" key="5">
    <source>
        <dbReference type="Proteomes" id="UP001244011"/>
    </source>
</evidence>
<dbReference type="Gene3D" id="3.90.70.130">
    <property type="match status" value="1"/>
</dbReference>
<dbReference type="Pfam" id="PF07910">
    <property type="entry name" value="Peptidase_C78"/>
    <property type="match status" value="1"/>
</dbReference>
<dbReference type="GeneID" id="85312884"/>
<dbReference type="AlphaFoldDB" id="A0AAJ0C5R0"/>
<gene>
    <name evidence="4" type="ORF">QBC33DRAFT_556139</name>
</gene>
<proteinExistence type="predicted"/>
<protein>
    <submittedName>
        <fullName evidence="4">DUF1671-domain-containing protein</fullName>
    </submittedName>
</protein>
<evidence type="ECO:0000313" key="4">
    <source>
        <dbReference type="EMBL" id="KAK1770663.1"/>
    </source>
</evidence>
<dbReference type="Proteomes" id="UP001244011">
    <property type="component" value="Unassembled WGS sequence"/>
</dbReference>